<keyword evidence="1" id="KW-0472">Membrane</keyword>
<protein>
    <submittedName>
        <fullName evidence="2">Uncharacterized protein</fullName>
    </submittedName>
</protein>
<evidence type="ECO:0000256" key="1">
    <source>
        <dbReference type="SAM" id="Phobius"/>
    </source>
</evidence>
<accession>A0A362WWZ5</accession>
<keyword evidence="1" id="KW-1133">Transmembrane helix</keyword>
<dbReference type="AlphaFoldDB" id="A0A362WWZ5"/>
<dbReference type="Proteomes" id="UP000251545">
    <property type="component" value="Unassembled WGS sequence"/>
</dbReference>
<feature type="transmembrane region" description="Helical" evidence="1">
    <location>
        <begin position="6"/>
        <end position="24"/>
    </location>
</feature>
<evidence type="ECO:0000313" key="3">
    <source>
        <dbReference type="Proteomes" id="UP000251545"/>
    </source>
</evidence>
<evidence type="ECO:0000313" key="2">
    <source>
        <dbReference type="EMBL" id="PQV44912.1"/>
    </source>
</evidence>
<organism evidence="2 3">
    <name type="scientific">Jejuia pallidilutea</name>
    <dbReference type="NCBI Taxonomy" id="504487"/>
    <lineage>
        <taxon>Bacteria</taxon>
        <taxon>Pseudomonadati</taxon>
        <taxon>Bacteroidota</taxon>
        <taxon>Flavobacteriia</taxon>
        <taxon>Flavobacteriales</taxon>
        <taxon>Flavobacteriaceae</taxon>
        <taxon>Jejuia</taxon>
    </lineage>
</organism>
<reference evidence="2 3" key="1">
    <citation type="submission" date="2018-02" db="EMBL/GenBank/DDBJ databases">
        <title>Genomic Encyclopedia of Archaeal and Bacterial Type Strains, Phase II (KMG-II): from individual species to whole genera.</title>
        <authorList>
            <person name="Goeker M."/>
        </authorList>
    </citation>
    <scope>NUCLEOTIDE SEQUENCE [LARGE SCALE GENOMIC DNA]</scope>
    <source>
        <strain evidence="2 3">DSM 21165</strain>
    </source>
</reference>
<gene>
    <name evidence="2" type="ORF">CLV33_11629</name>
</gene>
<comment type="caution">
    <text evidence="2">The sequence shown here is derived from an EMBL/GenBank/DDBJ whole genome shotgun (WGS) entry which is preliminary data.</text>
</comment>
<dbReference type="EMBL" id="PVEO01000016">
    <property type="protein sequence ID" value="PQV44912.1"/>
    <property type="molecule type" value="Genomic_DNA"/>
</dbReference>
<proteinExistence type="predicted"/>
<name>A0A362WWZ5_9FLAO</name>
<sequence>MDKKAVVDHYLFIHIVYFCILMFNELNKLKQWQF</sequence>
<keyword evidence="1" id="KW-0812">Transmembrane</keyword>